<protein>
    <submittedName>
        <fullName evidence="1">Uncharacterized protein</fullName>
    </submittedName>
</protein>
<accession>A0A6M3IR88</accession>
<evidence type="ECO:0000313" key="1">
    <source>
        <dbReference type="EMBL" id="QJA58942.1"/>
    </source>
</evidence>
<proteinExistence type="predicted"/>
<organism evidence="1">
    <name type="scientific">viral metagenome</name>
    <dbReference type="NCBI Taxonomy" id="1070528"/>
    <lineage>
        <taxon>unclassified sequences</taxon>
        <taxon>metagenomes</taxon>
        <taxon>organismal metagenomes</taxon>
    </lineage>
</organism>
<gene>
    <name evidence="1" type="ORF">MM415B01381_0017</name>
</gene>
<reference evidence="1" key="1">
    <citation type="submission" date="2020-03" db="EMBL/GenBank/DDBJ databases">
        <title>The deep terrestrial virosphere.</title>
        <authorList>
            <person name="Holmfeldt K."/>
            <person name="Nilsson E."/>
            <person name="Simone D."/>
            <person name="Lopez-Fernandez M."/>
            <person name="Wu X."/>
            <person name="de Brujin I."/>
            <person name="Lundin D."/>
            <person name="Andersson A."/>
            <person name="Bertilsson S."/>
            <person name="Dopson M."/>
        </authorList>
    </citation>
    <scope>NUCLEOTIDE SEQUENCE</scope>
    <source>
        <strain evidence="1">MM415B01381</strain>
    </source>
</reference>
<name>A0A6M3IR88_9ZZZZ</name>
<dbReference type="AlphaFoldDB" id="A0A6M3IR88"/>
<dbReference type="EMBL" id="MT141347">
    <property type="protein sequence ID" value="QJA58942.1"/>
    <property type="molecule type" value="Genomic_DNA"/>
</dbReference>
<sequence length="56" mass="6512">MKVLCLKHEKATMLNDHRLRGFCCYGGCIVSYEDVIDWKGNGTVWDFDWEGKEKGE</sequence>